<protein>
    <submittedName>
        <fullName evidence="1">Uncharacterized protein</fullName>
    </submittedName>
</protein>
<proteinExistence type="predicted"/>
<sequence length="169" mass="19010">MGLTITAYCGLDEIETPRFDSNGDPLDTFAVRFYGAPRFPEHADGIDTGLFYRYTNSYEFYAGSYAIFHIWREQLAKLAGYPAITLPGRRGVWHENGAIDAGAGPFYELIHFSATTGTIGPRLSRKLADDFSRFMHAVDDAEDGTFALLYRNWFQAFMLARLSGAVQFH</sequence>
<comment type="caution">
    <text evidence="1">The sequence shown here is derived from an EMBL/GenBank/DDBJ whole genome shotgun (WGS) entry which is preliminary data.</text>
</comment>
<evidence type="ECO:0000313" key="2">
    <source>
        <dbReference type="Proteomes" id="UP000062998"/>
    </source>
</evidence>
<reference evidence="1 2" key="1">
    <citation type="submission" date="2015-11" db="EMBL/GenBank/DDBJ databases">
        <title>Expanding the genomic diversity of Burkholderia species for the development of highly accurate diagnostics.</title>
        <authorList>
            <person name="Sahl J."/>
            <person name="Keim P."/>
            <person name="Wagner D."/>
        </authorList>
    </citation>
    <scope>NUCLEOTIDE SEQUENCE [LARGE SCALE GENOMIC DNA]</scope>
    <source>
        <strain evidence="1 2">MSMB2167WGS</strain>
    </source>
</reference>
<dbReference type="EMBL" id="LPIX01000092">
    <property type="protein sequence ID" value="KWD96344.1"/>
    <property type="molecule type" value="Genomic_DNA"/>
</dbReference>
<dbReference type="AlphaFoldDB" id="A0A107ENB0"/>
<dbReference type="RefSeq" id="WP_060326564.1">
    <property type="nucleotide sequence ID" value="NZ_LPIU01000025.1"/>
</dbReference>
<gene>
    <name evidence="1" type="ORF">WL73_23095</name>
</gene>
<name>A0A107ENB0_9BURK</name>
<evidence type="ECO:0000313" key="1">
    <source>
        <dbReference type="EMBL" id="KWD96344.1"/>
    </source>
</evidence>
<dbReference type="OrthoDB" id="8961589at2"/>
<dbReference type="Proteomes" id="UP000062998">
    <property type="component" value="Unassembled WGS sequence"/>
</dbReference>
<organism evidence="1 2">
    <name type="scientific">Burkholderia ubonensis</name>
    <dbReference type="NCBI Taxonomy" id="101571"/>
    <lineage>
        <taxon>Bacteria</taxon>
        <taxon>Pseudomonadati</taxon>
        <taxon>Pseudomonadota</taxon>
        <taxon>Betaproteobacteria</taxon>
        <taxon>Burkholderiales</taxon>
        <taxon>Burkholderiaceae</taxon>
        <taxon>Burkholderia</taxon>
        <taxon>Burkholderia cepacia complex</taxon>
    </lineage>
</organism>
<accession>A0A107ENB0</accession>